<dbReference type="SUPFAM" id="SSF53659">
    <property type="entry name" value="Isocitrate/Isopropylmalate dehydrogenase-like"/>
    <property type="match status" value="1"/>
</dbReference>
<dbReference type="AlphaFoldDB" id="A0A150PUH8"/>
<dbReference type="EMBL" id="JELY01000524">
    <property type="protein sequence ID" value="KYF59098.1"/>
    <property type="molecule type" value="Genomic_DNA"/>
</dbReference>
<evidence type="ECO:0000256" key="16">
    <source>
        <dbReference type="NCBIfam" id="TIGR00169"/>
    </source>
</evidence>
<keyword evidence="12" id="KW-0560">Oxidoreductase</keyword>
<dbReference type="GO" id="GO:0005829">
    <property type="term" value="C:cytosol"/>
    <property type="evidence" value="ECO:0007669"/>
    <property type="project" value="TreeGrafter"/>
</dbReference>
<feature type="non-terminal residue" evidence="19">
    <location>
        <position position="341"/>
    </location>
</feature>
<dbReference type="UniPathway" id="UPA00048">
    <property type="reaction ID" value="UER00072"/>
</dbReference>
<dbReference type="InterPro" id="IPR019818">
    <property type="entry name" value="IsoCit/isopropylmalate_DH_CS"/>
</dbReference>
<evidence type="ECO:0000256" key="7">
    <source>
        <dbReference type="ARBA" id="ARBA00019276"/>
    </source>
</evidence>
<keyword evidence="8 17" id="KW-0432">Leucine biosynthesis</keyword>
<comment type="subunit">
    <text evidence="5 17">Homodimer.</text>
</comment>
<evidence type="ECO:0000256" key="12">
    <source>
        <dbReference type="ARBA" id="ARBA00023002"/>
    </source>
</evidence>
<evidence type="ECO:0000313" key="19">
    <source>
        <dbReference type="EMBL" id="KYF59098.1"/>
    </source>
</evidence>
<keyword evidence="9" id="KW-0028">Amino-acid biosynthesis</keyword>
<comment type="cofactor">
    <cofactor evidence="2">
        <name>Mn(2+)</name>
        <dbReference type="ChEBI" id="CHEBI:29035"/>
    </cofactor>
</comment>
<evidence type="ECO:0000256" key="2">
    <source>
        <dbReference type="ARBA" id="ARBA00001936"/>
    </source>
</evidence>
<evidence type="ECO:0000259" key="18">
    <source>
        <dbReference type="SMART" id="SM01329"/>
    </source>
</evidence>
<comment type="function">
    <text evidence="17">Catalyzes the oxidation of 3-carboxy-2-hydroxy-4-methylpentanoate (3-isopropylmalate) to 3-carboxy-4-methyl-2-oxopentanoate. The product decarboxylates to 4-methyl-2 oxopentanoate.</text>
</comment>
<evidence type="ECO:0000256" key="13">
    <source>
        <dbReference type="ARBA" id="ARBA00023027"/>
    </source>
</evidence>
<dbReference type="GO" id="GO:0003862">
    <property type="term" value="F:3-isopropylmalate dehydrogenase activity"/>
    <property type="evidence" value="ECO:0007669"/>
    <property type="project" value="UniProtKB-UniRule"/>
</dbReference>
<dbReference type="InterPro" id="IPR004429">
    <property type="entry name" value="Isopropylmalate_DH"/>
</dbReference>
<dbReference type="PROSITE" id="PS00470">
    <property type="entry name" value="IDH_IMDH"/>
    <property type="match status" value="1"/>
</dbReference>
<evidence type="ECO:0000256" key="3">
    <source>
        <dbReference type="ARBA" id="ARBA00004762"/>
    </source>
</evidence>
<evidence type="ECO:0000256" key="10">
    <source>
        <dbReference type="ARBA" id="ARBA00022723"/>
    </source>
</evidence>
<evidence type="ECO:0000256" key="5">
    <source>
        <dbReference type="ARBA" id="ARBA00011738"/>
    </source>
</evidence>
<evidence type="ECO:0000256" key="11">
    <source>
        <dbReference type="ARBA" id="ARBA00022842"/>
    </source>
</evidence>
<evidence type="ECO:0000313" key="20">
    <source>
        <dbReference type="Proteomes" id="UP000075420"/>
    </source>
</evidence>
<accession>A0A150PUH8</accession>
<dbReference type="Pfam" id="PF00180">
    <property type="entry name" value="Iso_dh"/>
    <property type="match status" value="1"/>
</dbReference>
<comment type="catalytic activity">
    <reaction evidence="1 17">
        <text>(2R,3S)-3-isopropylmalate + NAD(+) = 4-methyl-2-oxopentanoate + CO2 + NADH</text>
        <dbReference type="Rhea" id="RHEA:32271"/>
        <dbReference type="ChEBI" id="CHEBI:16526"/>
        <dbReference type="ChEBI" id="CHEBI:17865"/>
        <dbReference type="ChEBI" id="CHEBI:35121"/>
        <dbReference type="ChEBI" id="CHEBI:57540"/>
        <dbReference type="ChEBI" id="CHEBI:57945"/>
        <dbReference type="EC" id="1.1.1.85"/>
    </reaction>
</comment>
<evidence type="ECO:0000256" key="14">
    <source>
        <dbReference type="ARBA" id="ARBA00023211"/>
    </source>
</evidence>
<reference evidence="19 20" key="1">
    <citation type="submission" date="2014-02" db="EMBL/GenBank/DDBJ databases">
        <title>The small core and large imbalanced accessory genome model reveals a collaborative survival strategy of Sorangium cellulosum strains in nature.</title>
        <authorList>
            <person name="Han K."/>
            <person name="Peng R."/>
            <person name="Blom J."/>
            <person name="Li Y.-Z."/>
        </authorList>
    </citation>
    <scope>NUCLEOTIDE SEQUENCE [LARGE SCALE GENOMIC DNA]</scope>
    <source>
        <strain evidence="19 20">So0157-25</strain>
    </source>
</reference>
<dbReference type="EC" id="1.1.1.85" evidence="6 16"/>
<keyword evidence="14" id="KW-0464">Manganese</keyword>
<evidence type="ECO:0000256" key="15">
    <source>
        <dbReference type="ARBA" id="ARBA00023304"/>
    </source>
</evidence>
<dbReference type="FunFam" id="3.40.718.10:FF:000006">
    <property type="entry name" value="3-isopropylmalate dehydrogenase"/>
    <property type="match status" value="1"/>
</dbReference>
<keyword evidence="11" id="KW-0460">Magnesium</keyword>
<evidence type="ECO:0000256" key="8">
    <source>
        <dbReference type="ARBA" id="ARBA00022430"/>
    </source>
</evidence>
<dbReference type="GO" id="GO:0051287">
    <property type="term" value="F:NAD binding"/>
    <property type="evidence" value="ECO:0007669"/>
    <property type="project" value="InterPro"/>
</dbReference>
<evidence type="ECO:0000256" key="6">
    <source>
        <dbReference type="ARBA" id="ARBA00013101"/>
    </source>
</evidence>
<name>A0A150PUH8_SORCE</name>
<dbReference type="GO" id="GO:0009098">
    <property type="term" value="P:L-leucine biosynthetic process"/>
    <property type="evidence" value="ECO:0007669"/>
    <property type="project" value="UniProtKB-UniRule"/>
</dbReference>
<comment type="caution">
    <text evidence="19">The sequence shown here is derived from an EMBL/GenBank/DDBJ whole genome shotgun (WGS) entry which is preliminary data.</text>
</comment>
<dbReference type="HAMAP" id="MF_01033">
    <property type="entry name" value="LeuB_type1"/>
    <property type="match status" value="1"/>
</dbReference>
<comment type="pathway">
    <text evidence="3 17">Amino-acid biosynthesis; L-leucine biosynthesis; L-leucine from 3-methyl-2-oxobutanoate: step 3/4.</text>
</comment>
<keyword evidence="13 17" id="KW-0520">NAD</keyword>
<dbReference type="NCBIfam" id="TIGR00169">
    <property type="entry name" value="leuB"/>
    <property type="match status" value="1"/>
</dbReference>
<dbReference type="InterPro" id="IPR024084">
    <property type="entry name" value="IsoPropMal-DH-like_dom"/>
</dbReference>
<gene>
    <name evidence="19" type="ORF">BE08_04340</name>
</gene>
<dbReference type="PANTHER" id="PTHR42979">
    <property type="entry name" value="3-ISOPROPYLMALATE DEHYDROGENASE"/>
    <property type="match status" value="1"/>
</dbReference>
<dbReference type="PANTHER" id="PTHR42979:SF1">
    <property type="entry name" value="3-ISOPROPYLMALATE DEHYDROGENASE"/>
    <property type="match status" value="1"/>
</dbReference>
<comment type="similarity">
    <text evidence="4">Belongs to the isocitrate and isopropylmalate dehydrogenases family. LeuB type 1 subfamily.</text>
</comment>
<evidence type="ECO:0000256" key="1">
    <source>
        <dbReference type="ARBA" id="ARBA00000624"/>
    </source>
</evidence>
<organism evidence="19 20">
    <name type="scientific">Sorangium cellulosum</name>
    <name type="common">Polyangium cellulosum</name>
    <dbReference type="NCBI Taxonomy" id="56"/>
    <lineage>
        <taxon>Bacteria</taxon>
        <taxon>Pseudomonadati</taxon>
        <taxon>Myxococcota</taxon>
        <taxon>Polyangia</taxon>
        <taxon>Polyangiales</taxon>
        <taxon>Polyangiaceae</taxon>
        <taxon>Sorangium</taxon>
    </lineage>
</organism>
<comment type="cofactor">
    <cofactor evidence="17">
        <name>Mg(2+)</name>
        <dbReference type="ChEBI" id="CHEBI:18420"/>
    </cofactor>
    <cofactor evidence="17">
        <name>Mn(2+)</name>
        <dbReference type="ChEBI" id="CHEBI:29035"/>
    </cofactor>
    <text evidence="17">Binds 1 Mg(2+) or Mn(2+) ion per subunit.</text>
</comment>
<evidence type="ECO:0000256" key="9">
    <source>
        <dbReference type="ARBA" id="ARBA00022605"/>
    </source>
</evidence>
<dbReference type="Proteomes" id="UP000075420">
    <property type="component" value="Unassembled WGS sequence"/>
</dbReference>
<keyword evidence="10 17" id="KW-0479">Metal-binding</keyword>
<keyword evidence="15 17" id="KW-0100">Branched-chain amino acid biosynthesis</keyword>
<dbReference type="SMART" id="SM01329">
    <property type="entry name" value="Iso_dh"/>
    <property type="match status" value="1"/>
</dbReference>
<evidence type="ECO:0000256" key="17">
    <source>
        <dbReference type="RuleBase" id="RU004445"/>
    </source>
</evidence>
<dbReference type="GO" id="GO:0000287">
    <property type="term" value="F:magnesium ion binding"/>
    <property type="evidence" value="ECO:0007669"/>
    <property type="project" value="InterPro"/>
</dbReference>
<sequence length="341" mass="36207">MKANIVLLPGDGIGVEIVAETRVTLDAVAAQFGHSFTYSEHLIGGCAIDATGSALTQETLDACRAADAVLLGAVGGPRWDNPSASVRPEQGLLALRQGLGLYANLRPIRLFPELVQASPLKPERLADVDIMVVRELTGGLYFGKPRLREEVNGRRRAVDTLEYTDVEIERVVELAFRLAAPRRRLVTSVDKANVLESSRLWRTVATEVAARHPDVRVEHQLVDSCAMRLITAASAFDVIVTENMFGDILTDEAAVLAGSLGVLPSASLGDGTRGVYEPIHGSAPDIAGKGIANPIGTILSAAMLLRHSLRLEKEAAVLERAVAQAIAGGARTADLGGKLST</sequence>
<evidence type="ECO:0000256" key="4">
    <source>
        <dbReference type="ARBA" id="ARBA00008319"/>
    </source>
</evidence>
<dbReference type="Gene3D" id="3.40.718.10">
    <property type="entry name" value="Isopropylmalate Dehydrogenase"/>
    <property type="match status" value="1"/>
</dbReference>
<proteinExistence type="inferred from homology"/>
<feature type="domain" description="Isopropylmalate dehydrogenase-like" evidence="18">
    <location>
        <begin position="4"/>
        <end position="341"/>
    </location>
</feature>
<protein>
    <recommendedName>
        <fullName evidence="7 16">3-isopropylmalate dehydrogenase</fullName>
        <ecNumber evidence="6 16">1.1.1.85</ecNumber>
    </recommendedName>
</protein>